<dbReference type="Gene3D" id="1.20.1250.20">
    <property type="entry name" value="MFS general substrate transporter like domains"/>
    <property type="match status" value="2"/>
</dbReference>
<dbReference type="Proteomes" id="UP000440578">
    <property type="component" value="Unassembled WGS sequence"/>
</dbReference>
<evidence type="ECO:0000313" key="7">
    <source>
        <dbReference type="EMBL" id="KAF0289772.1"/>
    </source>
</evidence>
<comment type="caution">
    <text evidence="7">The sequence shown here is derived from an EMBL/GenBank/DDBJ whole genome shotgun (WGS) entry which is preliminary data.</text>
</comment>
<feature type="transmembrane region" description="Helical" evidence="6">
    <location>
        <begin position="34"/>
        <end position="53"/>
    </location>
</feature>
<proteinExistence type="predicted"/>
<comment type="subcellular location">
    <subcellularLocation>
        <location evidence="1">Membrane</location>
        <topology evidence="1">Multi-pass membrane protein</topology>
    </subcellularLocation>
</comment>
<evidence type="ECO:0000256" key="5">
    <source>
        <dbReference type="ARBA" id="ARBA00023136"/>
    </source>
</evidence>
<dbReference type="PANTHER" id="PTHR23506">
    <property type="entry name" value="GH10249P"/>
    <property type="match status" value="1"/>
</dbReference>
<dbReference type="InterPro" id="IPR011701">
    <property type="entry name" value="MFS"/>
</dbReference>
<dbReference type="SUPFAM" id="SSF103473">
    <property type="entry name" value="MFS general substrate transporter"/>
    <property type="match status" value="1"/>
</dbReference>
<feature type="transmembrane region" description="Helical" evidence="6">
    <location>
        <begin position="228"/>
        <end position="246"/>
    </location>
</feature>
<evidence type="ECO:0000256" key="1">
    <source>
        <dbReference type="ARBA" id="ARBA00004141"/>
    </source>
</evidence>
<protein>
    <submittedName>
        <fullName evidence="7">MFS-type transporter SLC18B1</fullName>
    </submittedName>
</protein>
<feature type="transmembrane region" description="Helical" evidence="6">
    <location>
        <begin position="333"/>
        <end position="355"/>
    </location>
</feature>
<evidence type="ECO:0000256" key="4">
    <source>
        <dbReference type="ARBA" id="ARBA00022989"/>
    </source>
</evidence>
<dbReference type="Pfam" id="PF07690">
    <property type="entry name" value="MFS_1"/>
    <property type="match status" value="1"/>
</dbReference>
<evidence type="ECO:0000313" key="8">
    <source>
        <dbReference type="Proteomes" id="UP000440578"/>
    </source>
</evidence>
<keyword evidence="8" id="KW-1185">Reference proteome</keyword>
<dbReference type="GO" id="GO:0022857">
    <property type="term" value="F:transmembrane transporter activity"/>
    <property type="evidence" value="ECO:0007669"/>
    <property type="project" value="InterPro"/>
</dbReference>
<gene>
    <name evidence="7" type="primary">Slc18b1_11</name>
    <name evidence="7" type="ORF">FJT64_012028</name>
</gene>
<keyword evidence="4 6" id="KW-1133">Transmembrane helix</keyword>
<feature type="transmembrane region" description="Helical" evidence="6">
    <location>
        <begin position="184"/>
        <end position="208"/>
    </location>
</feature>
<dbReference type="InterPro" id="IPR036259">
    <property type="entry name" value="MFS_trans_sf"/>
</dbReference>
<dbReference type="PANTHER" id="PTHR23506:SF28">
    <property type="entry name" value="MFS-TYPE TRANSPORTER SLC18B1-LIKE PROTEIN"/>
    <property type="match status" value="1"/>
</dbReference>
<evidence type="ECO:0000256" key="6">
    <source>
        <dbReference type="SAM" id="Phobius"/>
    </source>
</evidence>
<feature type="transmembrane region" description="Helical" evidence="6">
    <location>
        <begin position="65"/>
        <end position="83"/>
    </location>
</feature>
<keyword evidence="2" id="KW-0813">Transport</keyword>
<accession>A0A6A4VGY1</accession>
<dbReference type="GO" id="GO:0016020">
    <property type="term" value="C:membrane"/>
    <property type="evidence" value="ECO:0007669"/>
    <property type="project" value="UniProtKB-SubCell"/>
</dbReference>
<organism evidence="7 8">
    <name type="scientific">Amphibalanus amphitrite</name>
    <name type="common">Striped barnacle</name>
    <name type="synonym">Balanus amphitrite</name>
    <dbReference type="NCBI Taxonomy" id="1232801"/>
    <lineage>
        <taxon>Eukaryota</taxon>
        <taxon>Metazoa</taxon>
        <taxon>Ecdysozoa</taxon>
        <taxon>Arthropoda</taxon>
        <taxon>Crustacea</taxon>
        <taxon>Multicrustacea</taxon>
        <taxon>Cirripedia</taxon>
        <taxon>Thoracica</taxon>
        <taxon>Thoracicalcarea</taxon>
        <taxon>Balanomorpha</taxon>
        <taxon>Balanoidea</taxon>
        <taxon>Balanidae</taxon>
        <taxon>Amphibalaninae</taxon>
        <taxon>Amphibalanus</taxon>
    </lineage>
</organism>
<reference evidence="7 8" key="1">
    <citation type="submission" date="2019-07" db="EMBL/GenBank/DDBJ databases">
        <title>Draft genome assembly of a fouling barnacle, Amphibalanus amphitrite (Darwin, 1854): The first reference genome for Thecostraca.</title>
        <authorList>
            <person name="Kim W."/>
        </authorList>
    </citation>
    <scope>NUCLEOTIDE SEQUENCE [LARGE SCALE GENOMIC DNA]</scope>
    <source>
        <strain evidence="7">SNU_AA5</strain>
        <tissue evidence="7">Soma without cirri and trophi</tissue>
    </source>
</reference>
<dbReference type="InterPro" id="IPR050930">
    <property type="entry name" value="MFS_Vesicular_Transporter"/>
</dbReference>
<dbReference type="EMBL" id="VIIS01002009">
    <property type="protein sequence ID" value="KAF0289772.1"/>
    <property type="molecule type" value="Genomic_DNA"/>
</dbReference>
<evidence type="ECO:0000256" key="3">
    <source>
        <dbReference type="ARBA" id="ARBA00022692"/>
    </source>
</evidence>
<keyword evidence="3 6" id="KW-0812">Transmembrane</keyword>
<keyword evidence="5 6" id="KW-0472">Membrane</keyword>
<evidence type="ECO:0000256" key="2">
    <source>
        <dbReference type="ARBA" id="ARBA00022448"/>
    </source>
</evidence>
<name>A0A6A4VGY1_AMPAM</name>
<feature type="transmembrane region" description="Helical" evidence="6">
    <location>
        <begin position="141"/>
        <end position="163"/>
    </location>
</feature>
<feature type="transmembrane region" description="Helical" evidence="6">
    <location>
        <begin position="258"/>
        <end position="278"/>
    </location>
</feature>
<dbReference type="AlphaFoldDB" id="A0A6A4VGY1"/>
<sequence length="400" mass="42484">MDKSTSRARERIAKEPFFTHEARSHGLSTASSGSVYSCFALVQMLAFPAAGWLAPRLGVTRLYRLGLLLAGGSTVVFGLLTYLERPAPFLAWPKRTITIHQFPSRMNSAISVVQSMYGGGLCLGPALGGALYTLGGYGLPFYTLGVLLASTAAVSLALMPPLADRPADKTEGGCRRQTYRAMMVPVLSSADNWLILITLVLIGANWNALDANLEPYVNQVLGIQPAELSLFFLGSFAGYALSSPLWGRLSDYVDNTFLLVSGCLAPTALGVLLVAPPAPLGVRPSRLLLACRYARGLQSDVGGQALVSAVSETAYSLGNMLGPVGGGLVTDHLGFPVVTSWLAGATAVLCLLLTVRGLAFQVKKQPAHQMVAEYNGLKCRNFATPSLPEEMSQGNETCRI</sequence>
<dbReference type="OrthoDB" id="446368at2759"/>